<name>A0A383BJK4_9ZZZZ</name>
<dbReference type="GO" id="GO:0005840">
    <property type="term" value="C:ribosome"/>
    <property type="evidence" value="ECO:0007669"/>
    <property type="project" value="UniProtKB-KW"/>
</dbReference>
<dbReference type="GO" id="GO:0006412">
    <property type="term" value="P:translation"/>
    <property type="evidence" value="ECO:0007669"/>
    <property type="project" value="InterPro"/>
</dbReference>
<organism evidence="5">
    <name type="scientific">marine metagenome</name>
    <dbReference type="NCBI Taxonomy" id="408172"/>
    <lineage>
        <taxon>unclassified sequences</taxon>
        <taxon>metagenomes</taxon>
        <taxon>ecological metagenomes</taxon>
    </lineage>
</organism>
<keyword evidence="3" id="KW-0687">Ribonucleoprotein</keyword>
<feature type="non-terminal residue" evidence="5">
    <location>
        <position position="75"/>
    </location>
</feature>
<protein>
    <recommendedName>
        <fullName evidence="6">50S ribosomal protein L4</fullName>
    </recommendedName>
</protein>
<dbReference type="Gene3D" id="3.40.1370.10">
    <property type="match status" value="1"/>
</dbReference>
<dbReference type="InterPro" id="IPR023574">
    <property type="entry name" value="Ribosomal_uL4_dom_sf"/>
</dbReference>
<comment type="similarity">
    <text evidence="1">Belongs to the universal ribosomal protein uL4 family.</text>
</comment>
<evidence type="ECO:0000256" key="4">
    <source>
        <dbReference type="SAM" id="MobiDB-lite"/>
    </source>
</evidence>
<dbReference type="AlphaFoldDB" id="A0A383BJK4"/>
<dbReference type="GO" id="GO:0003735">
    <property type="term" value="F:structural constituent of ribosome"/>
    <property type="evidence" value="ECO:0007669"/>
    <property type="project" value="InterPro"/>
</dbReference>
<dbReference type="Pfam" id="PF00573">
    <property type="entry name" value="Ribosomal_L4"/>
    <property type="match status" value="1"/>
</dbReference>
<evidence type="ECO:0000313" key="5">
    <source>
        <dbReference type="EMBL" id="SVE20059.1"/>
    </source>
</evidence>
<evidence type="ECO:0000256" key="1">
    <source>
        <dbReference type="ARBA" id="ARBA00010528"/>
    </source>
</evidence>
<evidence type="ECO:0000256" key="3">
    <source>
        <dbReference type="ARBA" id="ARBA00023274"/>
    </source>
</evidence>
<gene>
    <name evidence="5" type="ORF">METZ01_LOCUS472913</name>
</gene>
<proteinExistence type="inferred from homology"/>
<accession>A0A383BJK4</accession>
<evidence type="ECO:0008006" key="6">
    <source>
        <dbReference type="Google" id="ProtNLM"/>
    </source>
</evidence>
<dbReference type="GO" id="GO:1990904">
    <property type="term" value="C:ribonucleoprotein complex"/>
    <property type="evidence" value="ECO:0007669"/>
    <property type="project" value="UniProtKB-KW"/>
</dbReference>
<dbReference type="InterPro" id="IPR002136">
    <property type="entry name" value="Ribosomal_uL4"/>
</dbReference>
<reference evidence="5" key="1">
    <citation type="submission" date="2018-05" db="EMBL/GenBank/DDBJ databases">
        <authorList>
            <person name="Lanie J.A."/>
            <person name="Ng W.-L."/>
            <person name="Kazmierczak K.M."/>
            <person name="Andrzejewski T.M."/>
            <person name="Davidsen T.M."/>
            <person name="Wayne K.J."/>
            <person name="Tettelin H."/>
            <person name="Glass J.I."/>
            <person name="Rusch D."/>
            <person name="Podicherti R."/>
            <person name="Tsui H.-C.T."/>
            <person name="Winkler M.E."/>
        </authorList>
    </citation>
    <scope>NUCLEOTIDE SEQUENCE</scope>
</reference>
<dbReference type="PANTHER" id="PTHR10746">
    <property type="entry name" value="50S RIBOSOMAL PROTEIN L4"/>
    <property type="match status" value="1"/>
</dbReference>
<sequence length="75" mass="8167">MKIDIYSKSGKKSSKKADLNVKTFGITPNDHCVYLAINSEMAAIRQGSHSSKTRAEVSGSGAKPWRQKGTGRSRI</sequence>
<feature type="region of interest" description="Disordered" evidence="4">
    <location>
        <begin position="45"/>
        <end position="75"/>
    </location>
</feature>
<dbReference type="EMBL" id="UINC01200939">
    <property type="protein sequence ID" value="SVE20059.1"/>
    <property type="molecule type" value="Genomic_DNA"/>
</dbReference>
<dbReference type="SUPFAM" id="SSF52166">
    <property type="entry name" value="Ribosomal protein L4"/>
    <property type="match status" value="1"/>
</dbReference>
<dbReference type="InterPro" id="IPR013005">
    <property type="entry name" value="Ribosomal_uL4-like"/>
</dbReference>
<dbReference type="PANTHER" id="PTHR10746:SF6">
    <property type="entry name" value="LARGE RIBOSOMAL SUBUNIT PROTEIN UL4M"/>
    <property type="match status" value="1"/>
</dbReference>
<keyword evidence="2" id="KW-0689">Ribosomal protein</keyword>
<feature type="compositionally biased region" description="Basic residues" evidence="4">
    <location>
        <begin position="65"/>
        <end position="75"/>
    </location>
</feature>
<evidence type="ECO:0000256" key="2">
    <source>
        <dbReference type="ARBA" id="ARBA00022980"/>
    </source>
</evidence>